<evidence type="ECO:0000256" key="11">
    <source>
        <dbReference type="ARBA" id="ARBA00022984"/>
    </source>
</evidence>
<evidence type="ECO:0000256" key="1">
    <source>
        <dbReference type="ARBA" id="ARBA00004236"/>
    </source>
</evidence>
<dbReference type="GO" id="GO:0005886">
    <property type="term" value="C:plasma membrane"/>
    <property type="evidence" value="ECO:0007669"/>
    <property type="project" value="UniProtKB-SubCell"/>
</dbReference>
<evidence type="ECO:0000256" key="7">
    <source>
        <dbReference type="ARBA" id="ARBA00022676"/>
    </source>
</evidence>
<organism evidence="20 21">
    <name type="scientific">Candidatus Woesebacteria bacterium GW2011_GWE1_45_18</name>
    <dbReference type="NCBI Taxonomy" id="1618598"/>
    <lineage>
        <taxon>Bacteria</taxon>
        <taxon>Candidatus Woeseibacteriota</taxon>
    </lineage>
</organism>
<protein>
    <submittedName>
        <fullName evidence="20">Uncharacterized protein</fullName>
    </submittedName>
</protein>
<evidence type="ECO:0000256" key="14">
    <source>
        <dbReference type="ARBA" id="ARBA00023316"/>
    </source>
</evidence>
<evidence type="ECO:0000259" key="18">
    <source>
        <dbReference type="Pfam" id="PF00905"/>
    </source>
</evidence>
<dbReference type="InterPro" id="IPR001264">
    <property type="entry name" value="Glyco_trans_51"/>
</dbReference>
<evidence type="ECO:0000313" key="20">
    <source>
        <dbReference type="EMBL" id="KKU03830.1"/>
    </source>
</evidence>
<comment type="caution">
    <text evidence="20">The sequence shown here is derived from an EMBL/GenBank/DDBJ whole genome shotgun (WGS) entry which is preliminary data.</text>
</comment>
<dbReference type="Gene3D" id="3.40.710.10">
    <property type="entry name" value="DD-peptidase/beta-lactamase superfamily"/>
    <property type="match status" value="1"/>
</dbReference>
<keyword evidence="17" id="KW-1133">Transmembrane helix</keyword>
<evidence type="ECO:0000313" key="21">
    <source>
        <dbReference type="Proteomes" id="UP000034086"/>
    </source>
</evidence>
<keyword evidence="7" id="KW-0328">Glycosyltransferase</keyword>
<evidence type="ECO:0000256" key="9">
    <source>
        <dbReference type="ARBA" id="ARBA00022801"/>
    </source>
</evidence>
<evidence type="ECO:0000256" key="17">
    <source>
        <dbReference type="SAM" id="Phobius"/>
    </source>
</evidence>
<dbReference type="GO" id="GO:0008658">
    <property type="term" value="F:penicillin binding"/>
    <property type="evidence" value="ECO:0007669"/>
    <property type="project" value="InterPro"/>
</dbReference>
<dbReference type="Proteomes" id="UP000034086">
    <property type="component" value="Unassembled WGS sequence"/>
</dbReference>
<keyword evidence="5" id="KW-0121">Carboxypeptidase</keyword>
<evidence type="ECO:0000256" key="3">
    <source>
        <dbReference type="ARBA" id="ARBA00007739"/>
    </source>
</evidence>
<evidence type="ECO:0000256" key="5">
    <source>
        <dbReference type="ARBA" id="ARBA00022645"/>
    </source>
</evidence>
<keyword evidence="6" id="KW-0645">Protease</keyword>
<gene>
    <name evidence="20" type="ORF">UX03_C0009G0002</name>
</gene>
<dbReference type="GO" id="GO:0006508">
    <property type="term" value="P:proteolysis"/>
    <property type="evidence" value="ECO:0007669"/>
    <property type="project" value="UniProtKB-KW"/>
</dbReference>
<proteinExistence type="inferred from homology"/>
<evidence type="ECO:0000256" key="4">
    <source>
        <dbReference type="ARBA" id="ARBA00022475"/>
    </source>
</evidence>
<keyword evidence="8" id="KW-0808">Transferase</keyword>
<evidence type="ECO:0000256" key="2">
    <source>
        <dbReference type="ARBA" id="ARBA00007090"/>
    </source>
</evidence>
<dbReference type="SUPFAM" id="SSF53955">
    <property type="entry name" value="Lysozyme-like"/>
    <property type="match status" value="1"/>
</dbReference>
<comment type="catalytic activity">
    <reaction evidence="16">
        <text>[GlcNAc-(1-&gt;4)-Mur2Ac(oyl-L-Ala-gamma-D-Glu-L-Lys-D-Ala-D-Ala)](n)-di-trans,octa-cis-undecaprenyl diphosphate + beta-D-GlcNAc-(1-&gt;4)-Mur2Ac(oyl-L-Ala-gamma-D-Glu-L-Lys-D-Ala-D-Ala)-di-trans,octa-cis-undecaprenyl diphosphate = [GlcNAc-(1-&gt;4)-Mur2Ac(oyl-L-Ala-gamma-D-Glu-L-Lys-D-Ala-D-Ala)](n+1)-di-trans,octa-cis-undecaprenyl diphosphate + di-trans,octa-cis-undecaprenyl diphosphate + H(+)</text>
        <dbReference type="Rhea" id="RHEA:23708"/>
        <dbReference type="Rhea" id="RHEA-COMP:9602"/>
        <dbReference type="Rhea" id="RHEA-COMP:9603"/>
        <dbReference type="ChEBI" id="CHEBI:15378"/>
        <dbReference type="ChEBI" id="CHEBI:58405"/>
        <dbReference type="ChEBI" id="CHEBI:60033"/>
        <dbReference type="ChEBI" id="CHEBI:78435"/>
        <dbReference type="EC" id="2.4.99.28"/>
    </reaction>
</comment>
<comment type="similarity">
    <text evidence="3">In the N-terminal section; belongs to the glycosyltransferase 51 family.</text>
</comment>
<dbReference type="InterPro" id="IPR013783">
    <property type="entry name" value="Ig-like_fold"/>
</dbReference>
<dbReference type="PATRIC" id="fig|1618598.3.peg.261"/>
<evidence type="ECO:0000256" key="10">
    <source>
        <dbReference type="ARBA" id="ARBA00022960"/>
    </source>
</evidence>
<comment type="similarity">
    <text evidence="2">In the C-terminal section; belongs to the transpeptidase family.</text>
</comment>
<feature type="transmembrane region" description="Helical" evidence="17">
    <location>
        <begin position="36"/>
        <end position="60"/>
    </location>
</feature>
<evidence type="ECO:0000256" key="12">
    <source>
        <dbReference type="ARBA" id="ARBA00023136"/>
    </source>
</evidence>
<keyword evidence="9" id="KW-0378">Hydrolase</keyword>
<evidence type="ECO:0000256" key="8">
    <source>
        <dbReference type="ARBA" id="ARBA00022679"/>
    </source>
</evidence>
<dbReference type="FunFam" id="1.10.3810.10:FF:000001">
    <property type="entry name" value="Penicillin-binding protein 1A"/>
    <property type="match status" value="1"/>
</dbReference>
<keyword evidence="13" id="KW-0511">Multifunctional enzyme</keyword>
<feature type="domain" description="Glycosyl transferase family 51" evidence="19">
    <location>
        <begin position="77"/>
        <end position="252"/>
    </location>
</feature>
<accession>A0A0G1Q5B0</accession>
<keyword evidence="10" id="KW-0133">Cell shape</keyword>
<evidence type="ECO:0000256" key="6">
    <source>
        <dbReference type="ARBA" id="ARBA00022670"/>
    </source>
</evidence>
<dbReference type="GO" id="GO:0071555">
    <property type="term" value="P:cell wall organization"/>
    <property type="evidence" value="ECO:0007669"/>
    <property type="project" value="UniProtKB-KW"/>
</dbReference>
<dbReference type="InterPro" id="IPR012338">
    <property type="entry name" value="Beta-lactam/transpept-like"/>
</dbReference>
<comment type="subcellular location">
    <subcellularLocation>
        <location evidence="1">Cell membrane</location>
    </subcellularLocation>
</comment>
<evidence type="ECO:0000259" key="19">
    <source>
        <dbReference type="Pfam" id="PF00912"/>
    </source>
</evidence>
<reference evidence="20 21" key="1">
    <citation type="journal article" date="2015" name="Nature">
        <title>rRNA introns, odd ribosomes, and small enigmatic genomes across a large radiation of phyla.</title>
        <authorList>
            <person name="Brown C.T."/>
            <person name="Hug L.A."/>
            <person name="Thomas B.C."/>
            <person name="Sharon I."/>
            <person name="Castelle C.J."/>
            <person name="Singh A."/>
            <person name="Wilkins M.J."/>
            <person name="Williams K.H."/>
            <person name="Banfield J.F."/>
        </authorList>
    </citation>
    <scope>NUCLEOTIDE SEQUENCE [LARGE SCALE GENOMIC DNA]</scope>
</reference>
<sequence length="856" mass="94615">MTGKDMWREKFRARRYGGVSHAYQARVKKSRVFFRLAKLAFLAVIGLFVLSFLVIPLFAFNLPTPDGFSTKILDRNGEVLYDIYADQRRTPVPLDEVPLFLRQATIAIEDKNFYQHQGFDPLGIFRGITRVFTLGRAQGGSTLTQQLVKNVLLTPERSIFRKIKEFILAIQIERKYTKDEILQMYLNEAPYGGTAWGVEAAAEVYFGKKVKDLTLVESAVMAGLPQRPSSYSPYSSNPKAYIARTTDVLRRMMEDDYITEEQEEAALSELAGVEFQARGASFKAPHFVQYVQKILEERYGERVVEQGGLRVTTTLDLTLQEAAEEIVREEIAKVESQRITNGASVALNPETGEILAMVGSKNFNDPNYDGQFNAAVQALRQPGSAIKPVTYVTALKEGYTPSTLIMDVATVFPGGVGQPDYTPVNYDGKYRGPIQLRYALGNSINMAAVKMLAMVGIKDTLETAYDLGISTLKPDKETLERVGLSLTLGGGEVRLFELTGAYAAFMNKGYKVDPVAILKVEDSDGKVLEEVKPEKGKRVLTEEQAYLIAHILSDNAARTNVFGPNSLLNISGRTVAVKTGTTNDQRDNWTIGGNSQGLVGVWVGNNDYTPMLNVASGVSGASPIWRRTLLEMLKNKPNVGFETPSGIVTASVDAVSGFRSHDGYASRIEYFIRGTEPGEDKVHAKLKVCKTDGKLATPSDIAAGNYEEKEFFVFKEEDPTAAPGGVNRWQEGILSWLSTQGDARYHPPNDYCGTSNPVNVEFLNPKDRESYLPNTMTIKISASSTSTIVQIELEIDGTKVRTFDGPPFEDPNRYFSDGVHTLRAKARDANGKESDRKITIGVNVPWDYTPSPSPIP</sequence>
<dbReference type="EMBL" id="LCKQ01000009">
    <property type="protein sequence ID" value="KKU03830.1"/>
    <property type="molecule type" value="Genomic_DNA"/>
</dbReference>
<dbReference type="InterPro" id="IPR001460">
    <property type="entry name" value="PCN-bd_Tpept"/>
</dbReference>
<comment type="catalytic activity">
    <reaction evidence="15">
        <text>Preferential cleavage: (Ac)2-L-Lys-D-Ala-|-D-Ala. Also transpeptidation of peptidyl-alanyl moieties that are N-acyl substituents of D-alanine.</text>
        <dbReference type="EC" id="3.4.16.4"/>
    </reaction>
</comment>
<dbReference type="GO" id="GO:0009252">
    <property type="term" value="P:peptidoglycan biosynthetic process"/>
    <property type="evidence" value="ECO:0007669"/>
    <property type="project" value="UniProtKB-KW"/>
</dbReference>
<dbReference type="GO" id="GO:0008360">
    <property type="term" value="P:regulation of cell shape"/>
    <property type="evidence" value="ECO:0007669"/>
    <property type="project" value="UniProtKB-KW"/>
</dbReference>
<evidence type="ECO:0000256" key="15">
    <source>
        <dbReference type="ARBA" id="ARBA00034000"/>
    </source>
</evidence>
<dbReference type="Pfam" id="PF00905">
    <property type="entry name" value="Transpeptidase"/>
    <property type="match status" value="1"/>
</dbReference>
<dbReference type="InterPro" id="IPR023346">
    <property type="entry name" value="Lysozyme-like_dom_sf"/>
</dbReference>
<feature type="domain" description="Penicillin-binding protein transpeptidase" evidence="18">
    <location>
        <begin position="342"/>
        <end position="585"/>
    </location>
</feature>
<dbReference type="GO" id="GO:0009002">
    <property type="term" value="F:serine-type D-Ala-D-Ala carboxypeptidase activity"/>
    <property type="evidence" value="ECO:0007669"/>
    <property type="project" value="UniProtKB-EC"/>
</dbReference>
<keyword evidence="14" id="KW-0961">Cell wall biogenesis/degradation</keyword>
<keyword evidence="11" id="KW-0573">Peptidoglycan synthesis</keyword>
<evidence type="ECO:0000256" key="16">
    <source>
        <dbReference type="ARBA" id="ARBA00049902"/>
    </source>
</evidence>
<dbReference type="InterPro" id="IPR050396">
    <property type="entry name" value="Glycosyltr_51/Transpeptidase"/>
</dbReference>
<dbReference type="PANTHER" id="PTHR32282:SF11">
    <property type="entry name" value="PENICILLIN-BINDING PROTEIN 1B"/>
    <property type="match status" value="1"/>
</dbReference>
<dbReference type="GO" id="GO:0030288">
    <property type="term" value="C:outer membrane-bounded periplasmic space"/>
    <property type="evidence" value="ECO:0007669"/>
    <property type="project" value="TreeGrafter"/>
</dbReference>
<name>A0A0G1Q5B0_9BACT</name>
<dbReference type="Gene3D" id="2.60.40.10">
    <property type="entry name" value="Immunoglobulins"/>
    <property type="match status" value="1"/>
</dbReference>
<dbReference type="InterPro" id="IPR036950">
    <property type="entry name" value="PBP_transglycosylase"/>
</dbReference>
<dbReference type="Gene3D" id="1.10.3810.10">
    <property type="entry name" value="Biosynthetic peptidoglycan transglycosylase-like"/>
    <property type="match status" value="1"/>
</dbReference>
<dbReference type="Pfam" id="PF00912">
    <property type="entry name" value="Transgly"/>
    <property type="match status" value="1"/>
</dbReference>
<keyword evidence="17" id="KW-0812">Transmembrane</keyword>
<dbReference type="GO" id="GO:0008955">
    <property type="term" value="F:peptidoglycan glycosyltransferase activity"/>
    <property type="evidence" value="ECO:0007669"/>
    <property type="project" value="UniProtKB-EC"/>
</dbReference>
<keyword evidence="4" id="KW-1003">Cell membrane</keyword>
<dbReference type="AlphaFoldDB" id="A0A0G1Q5B0"/>
<keyword evidence="12 17" id="KW-0472">Membrane</keyword>
<dbReference type="NCBIfam" id="TIGR02074">
    <property type="entry name" value="PBP_1a_fam"/>
    <property type="match status" value="1"/>
</dbReference>
<evidence type="ECO:0000256" key="13">
    <source>
        <dbReference type="ARBA" id="ARBA00023268"/>
    </source>
</evidence>
<dbReference type="SUPFAM" id="SSF56601">
    <property type="entry name" value="beta-lactamase/transpeptidase-like"/>
    <property type="match status" value="1"/>
</dbReference>
<dbReference type="PANTHER" id="PTHR32282">
    <property type="entry name" value="BINDING PROTEIN TRANSPEPTIDASE, PUTATIVE-RELATED"/>
    <property type="match status" value="1"/>
</dbReference>